<dbReference type="EMBL" id="JBBNAF010000003">
    <property type="protein sequence ID" value="KAK9161846.1"/>
    <property type="molecule type" value="Genomic_DNA"/>
</dbReference>
<evidence type="ECO:0000256" key="10">
    <source>
        <dbReference type="SAM" id="Phobius"/>
    </source>
</evidence>
<keyword evidence="3" id="KW-0813">Transport</keyword>
<evidence type="ECO:0000256" key="4">
    <source>
        <dbReference type="ARBA" id="ARBA00022692"/>
    </source>
</evidence>
<dbReference type="GO" id="GO:0005886">
    <property type="term" value="C:plasma membrane"/>
    <property type="evidence" value="ECO:0007669"/>
    <property type="project" value="UniProtKB-ARBA"/>
</dbReference>
<dbReference type="Gene3D" id="3.40.50.300">
    <property type="entry name" value="P-loop containing nucleotide triphosphate hydrolases"/>
    <property type="match status" value="1"/>
</dbReference>
<sequence>MAQLAGNDEIESLRIELAEIGRSMRLSLQQHTSSFRSISTVNSVRDDFDNETADQWATIERLPTFKKLRASLFDDHGGGNVNGKRVVDVTKLEPLERYMFIEKLIKHIEKDNLRLLQKLKKRIDRVGVELPTVEVRYKNLCVEAECEVVHGKPLPTLWNSLKSMIFVLSKMLGARPQKANIKIIKDVSGTIKTGRMTLLLGPPGCGKTTLLLALSGKLNQSLKSTGEISYNGYKLEDFVPQKTSAYISQYDLHIPEMTVRETLDFSACCQGVGYRAEIMKEVIRREKQEGIVPDPDLDTYMKAIAVQGLQQTVQTDYILKILGLDICADTIVGDVMRRGVSGGQKKRLTTGEMIVGPTKALFMDEISNGLDSSTTFQVVSCLQQLVHITDATALISLLQPAPETYNLFDDIILMAEGKIVYHGPRSLVLGFFEDCGFKCPERKGESDFLQEVTSKMDQQQYWYHTEQPYCYVSVDEFSRRFKECQIGRKLDEELLGPYDKSRRKDALSFSKYSLSKWKLFRACISREFLLMRRNSFVYVFKSTQLVIIASITMTVFLRSRIKIDAVHANYLFGSLFYGLVILLVDGFPELSMTVSRLAVFYKHRESHFYPAWAYAIPAAILKIPLSLLESFVWTAITYYVIGYSPEFGRFFRQFLLFFAVHLMSMSMFRFIASFLKTVAASTTVGGLANLFLLLFGGFIIPQPSMPAWLKWGFWVSPMTYGEIGISGNEFLAPRWQNVLSANMTIGRETLTSHGLNFDAYFYWISLLALFGFSILFNVGFAVALTFSKPATMSPVLISHEMLSQIQERKMLTAVEMLRRRPLVLQKWLYGLEKEQWFYLFNPLQ</sequence>
<dbReference type="Pfam" id="PF00005">
    <property type="entry name" value="ABC_tran"/>
    <property type="match status" value="1"/>
</dbReference>
<keyword evidence="8 10" id="KW-1133">Transmembrane helix</keyword>
<feature type="transmembrane region" description="Helical" evidence="10">
    <location>
        <begin position="760"/>
        <end position="786"/>
    </location>
</feature>
<proteinExistence type="inferred from homology"/>
<keyword evidence="7" id="KW-0067">ATP-binding</keyword>
<feature type="transmembrane region" description="Helical" evidence="10">
    <location>
        <begin position="611"/>
        <end position="641"/>
    </location>
</feature>
<dbReference type="AlphaFoldDB" id="A0AAP0Q356"/>
<dbReference type="InterPro" id="IPR003593">
    <property type="entry name" value="AAA+_ATPase"/>
</dbReference>
<evidence type="ECO:0000256" key="7">
    <source>
        <dbReference type="ARBA" id="ARBA00022840"/>
    </source>
</evidence>
<dbReference type="Pfam" id="PF19055">
    <property type="entry name" value="ABC2_membrane_7"/>
    <property type="match status" value="1"/>
</dbReference>
<dbReference type="GO" id="GO:0140359">
    <property type="term" value="F:ABC-type transporter activity"/>
    <property type="evidence" value="ECO:0007669"/>
    <property type="project" value="InterPro"/>
</dbReference>
<evidence type="ECO:0000313" key="12">
    <source>
        <dbReference type="EMBL" id="KAK9161846.1"/>
    </source>
</evidence>
<dbReference type="SUPFAM" id="SSF52540">
    <property type="entry name" value="P-loop containing nucleoside triphosphate hydrolases"/>
    <property type="match status" value="1"/>
</dbReference>
<accession>A0AAP0Q356</accession>
<dbReference type="Pfam" id="PF08370">
    <property type="entry name" value="PDR_assoc"/>
    <property type="match status" value="1"/>
</dbReference>
<feature type="transmembrane region" description="Helical" evidence="10">
    <location>
        <begin position="678"/>
        <end position="700"/>
    </location>
</feature>
<feature type="transmembrane region" description="Helical" evidence="10">
    <location>
        <begin position="569"/>
        <end position="590"/>
    </location>
</feature>
<dbReference type="FunFam" id="3.40.50.300:FF:000179">
    <property type="entry name" value="ABC transporter G family member 34"/>
    <property type="match status" value="1"/>
</dbReference>
<gene>
    <name evidence="12" type="ORF">Syun_008187</name>
</gene>
<feature type="domain" description="ABC transporter" evidence="11">
    <location>
        <begin position="167"/>
        <end position="441"/>
    </location>
</feature>
<dbReference type="Proteomes" id="UP001420932">
    <property type="component" value="Unassembled WGS sequence"/>
</dbReference>
<comment type="subcellular location">
    <subcellularLocation>
        <location evidence="1">Membrane</location>
        <topology evidence="1">Multi-pass membrane protein</topology>
    </subcellularLocation>
</comment>
<feature type="transmembrane region" description="Helical" evidence="10">
    <location>
        <begin position="653"/>
        <end position="671"/>
    </location>
</feature>
<feature type="transmembrane region" description="Helical" evidence="10">
    <location>
        <begin position="536"/>
        <end position="557"/>
    </location>
</feature>
<dbReference type="InterPro" id="IPR013525">
    <property type="entry name" value="ABC2_TM"/>
</dbReference>
<keyword evidence="13" id="KW-1185">Reference proteome</keyword>
<keyword evidence="9 10" id="KW-0472">Membrane</keyword>
<evidence type="ECO:0000256" key="8">
    <source>
        <dbReference type="ARBA" id="ARBA00022989"/>
    </source>
</evidence>
<evidence type="ECO:0000259" key="11">
    <source>
        <dbReference type="PROSITE" id="PS50893"/>
    </source>
</evidence>
<organism evidence="12 13">
    <name type="scientific">Stephania yunnanensis</name>
    <dbReference type="NCBI Taxonomy" id="152371"/>
    <lineage>
        <taxon>Eukaryota</taxon>
        <taxon>Viridiplantae</taxon>
        <taxon>Streptophyta</taxon>
        <taxon>Embryophyta</taxon>
        <taxon>Tracheophyta</taxon>
        <taxon>Spermatophyta</taxon>
        <taxon>Magnoliopsida</taxon>
        <taxon>Ranunculales</taxon>
        <taxon>Menispermaceae</taxon>
        <taxon>Menispermoideae</taxon>
        <taxon>Cissampelideae</taxon>
        <taxon>Stephania</taxon>
    </lineage>
</organism>
<protein>
    <recommendedName>
        <fullName evidence="11">ABC transporter domain-containing protein</fullName>
    </recommendedName>
</protein>
<dbReference type="PROSITE" id="PS50893">
    <property type="entry name" value="ABC_TRANSPORTER_2"/>
    <property type="match status" value="1"/>
</dbReference>
<comment type="caution">
    <text evidence="12">The sequence shown here is derived from an EMBL/GenBank/DDBJ whole genome shotgun (WGS) entry which is preliminary data.</text>
</comment>
<evidence type="ECO:0000256" key="6">
    <source>
        <dbReference type="ARBA" id="ARBA00022741"/>
    </source>
</evidence>
<evidence type="ECO:0000256" key="3">
    <source>
        <dbReference type="ARBA" id="ARBA00022448"/>
    </source>
</evidence>
<dbReference type="Pfam" id="PF01061">
    <property type="entry name" value="ABC2_membrane"/>
    <property type="match status" value="1"/>
</dbReference>
<comment type="similarity">
    <text evidence="2">Belongs to the ABC transporter superfamily. ABCG family. PDR (TC 3.A.1.205) subfamily.</text>
</comment>
<dbReference type="InterPro" id="IPR003439">
    <property type="entry name" value="ABC_transporter-like_ATP-bd"/>
</dbReference>
<dbReference type="GO" id="GO:0016887">
    <property type="term" value="F:ATP hydrolysis activity"/>
    <property type="evidence" value="ECO:0007669"/>
    <property type="project" value="InterPro"/>
</dbReference>
<dbReference type="InterPro" id="IPR043926">
    <property type="entry name" value="ABCG_dom"/>
</dbReference>
<dbReference type="GO" id="GO:0005524">
    <property type="term" value="F:ATP binding"/>
    <property type="evidence" value="ECO:0007669"/>
    <property type="project" value="UniProtKB-KW"/>
</dbReference>
<keyword evidence="6" id="KW-0547">Nucleotide-binding</keyword>
<dbReference type="PANTHER" id="PTHR19241">
    <property type="entry name" value="ATP-BINDING CASSETTE TRANSPORTER"/>
    <property type="match status" value="1"/>
</dbReference>
<evidence type="ECO:0000313" key="13">
    <source>
        <dbReference type="Proteomes" id="UP001420932"/>
    </source>
</evidence>
<evidence type="ECO:0000256" key="1">
    <source>
        <dbReference type="ARBA" id="ARBA00004141"/>
    </source>
</evidence>
<reference evidence="12 13" key="1">
    <citation type="submission" date="2024-01" db="EMBL/GenBank/DDBJ databases">
        <title>Genome assemblies of Stephania.</title>
        <authorList>
            <person name="Yang L."/>
        </authorList>
    </citation>
    <scope>NUCLEOTIDE SEQUENCE [LARGE SCALE GENOMIC DNA]</scope>
    <source>
        <strain evidence="12">YNDBR</strain>
        <tissue evidence="12">Leaf</tissue>
    </source>
</reference>
<dbReference type="SMART" id="SM00382">
    <property type="entry name" value="AAA"/>
    <property type="match status" value="1"/>
</dbReference>
<dbReference type="InterPro" id="IPR027417">
    <property type="entry name" value="P-loop_NTPase"/>
</dbReference>
<dbReference type="InterPro" id="IPR013581">
    <property type="entry name" value="PDR_assoc"/>
</dbReference>
<keyword evidence="4 10" id="KW-0812">Transmembrane</keyword>
<evidence type="ECO:0000256" key="2">
    <source>
        <dbReference type="ARBA" id="ARBA00006012"/>
    </source>
</evidence>
<keyword evidence="5" id="KW-0677">Repeat</keyword>
<name>A0AAP0Q356_9MAGN</name>
<evidence type="ECO:0000256" key="5">
    <source>
        <dbReference type="ARBA" id="ARBA00022737"/>
    </source>
</evidence>
<evidence type="ECO:0000256" key="9">
    <source>
        <dbReference type="ARBA" id="ARBA00023136"/>
    </source>
</evidence>